<proteinExistence type="predicted"/>
<comment type="caution">
    <text evidence="10">The sequence shown here is derived from an EMBL/GenBank/DDBJ whole genome shotgun (WGS) entry which is preliminary data.</text>
</comment>
<keyword evidence="5" id="KW-0547">Nucleotide-binding</keyword>
<dbReference type="InterPro" id="IPR027417">
    <property type="entry name" value="P-loop_NTPase"/>
</dbReference>
<dbReference type="CDD" id="cd03215">
    <property type="entry name" value="ABC_Carb_Monos_II"/>
    <property type="match status" value="1"/>
</dbReference>
<feature type="domain" description="ABC transporter" evidence="9">
    <location>
        <begin position="263"/>
        <end position="506"/>
    </location>
</feature>
<evidence type="ECO:0000259" key="9">
    <source>
        <dbReference type="PROSITE" id="PS50893"/>
    </source>
</evidence>
<evidence type="ECO:0000256" key="3">
    <source>
        <dbReference type="ARBA" id="ARBA00022475"/>
    </source>
</evidence>
<dbReference type="CDD" id="cd03216">
    <property type="entry name" value="ABC_Carb_Monos_I"/>
    <property type="match status" value="1"/>
</dbReference>
<keyword evidence="4" id="KW-0677">Repeat</keyword>
<keyword evidence="3" id="KW-1003">Cell membrane</keyword>
<protein>
    <submittedName>
        <fullName evidence="10">Monosaccharide ABC transporter ATP-binding protein (CUT2 family)</fullName>
    </submittedName>
</protein>
<gene>
    <name evidence="10" type="ORF">CLV97_102147</name>
</gene>
<evidence type="ECO:0000313" key="11">
    <source>
        <dbReference type="Proteomes" id="UP000237797"/>
    </source>
</evidence>
<keyword evidence="7" id="KW-1278">Translocase</keyword>
<sequence>MGKGVGLMVRDDRPILQVKEIHKVFPGTKALSNVSLEFHAGEVHAVVGENGAGKSTLMNILSGVFPPTEGQIILEGEEVQFQSPRQAQEKGIAIVHQELSLCPHLTVSENMFIGRLPKSKLGFVDRNKLREDAIKMLEPFKADIDPDDLVGNLSISEQQVVEIAKALTMDCKVLILDEPTSAITESEANNLFEVIRELKGNGICIIYISHRIKEIFSISDRISVLRDGHYIGTYRTEGMTPDRVVQLMVGRELKNIYPPKSTRGKKEILRVENLSREGVFHQIRFTLYEKEVLGIFGLVGAGRTEMSRALCGIDPKDSGQVWLNGKPVAIDSVSQAIQQGIVYLTEDRKHQGLFLDLSVKRNIVSSNLQAVSSGLFIDPVKEKKMAEHFSEKLNVKTPSLDQSIGSLSGGNQQKTMIAKWLSTHPKVLLLDEPTRGIDVGAKSEIYKMLRQLADDGKGIIVISSELPEVIGICDRVLVMHQGRIVGEVSGERINEEEIIRLASGIVA</sequence>
<dbReference type="GO" id="GO:0005524">
    <property type="term" value="F:ATP binding"/>
    <property type="evidence" value="ECO:0007669"/>
    <property type="project" value="UniProtKB-KW"/>
</dbReference>
<dbReference type="GO" id="GO:0005886">
    <property type="term" value="C:plasma membrane"/>
    <property type="evidence" value="ECO:0007669"/>
    <property type="project" value="UniProtKB-SubCell"/>
</dbReference>
<evidence type="ECO:0000256" key="1">
    <source>
        <dbReference type="ARBA" id="ARBA00004202"/>
    </source>
</evidence>
<evidence type="ECO:0000256" key="4">
    <source>
        <dbReference type="ARBA" id="ARBA00022737"/>
    </source>
</evidence>
<accession>A0A2T0LIS1</accession>
<feature type="domain" description="ABC transporter" evidence="9">
    <location>
        <begin position="16"/>
        <end position="252"/>
    </location>
</feature>
<dbReference type="PANTHER" id="PTHR43790:SF9">
    <property type="entry name" value="GALACTOFURANOSE TRANSPORTER ATP-BINDING PROTEIN YTFR"/>
    <property type="match status" value="1"/>
</dbReference>
<dbReference type="PANTHER" id="PTHR43790">
    <property type="entry name" value="CARBOHYDRATE TRANSPORT ATP-BINDING PROTEIN MG119-RELATED"/>
    <property type="match status" value="1"/>
</dbReference>
<dbReference type="EMBL" id="PVNE01000002">
    <property type="protein sequence ID" value="PRX42358.1"/>
    <property type="molecule type" value="Genomic_DNA"/>
</dbReference>
<keyword evidence="8" id="KW-0472">Membrane</keyword>
<dbReference type="Proteomes" id="UP000237797">
    <property type="component" value="Unassembled WGS sequence"/>
</dbReference>
<dbReference type="SUPFAM" id="SSF52540">
    <property type="entry name" value="P-loop containing nucleoside triphosphate hydrolases"/>
    <property type="match status" value="2"/>
</dbReference>
<evidence type="ECO:0000256" key="7">
    <source>
        <dbReference type="ARBA" id="ARBA00022967"/>
    </source>
</evidence>
<dbReference type="Pfam" id="PF00005">
    <property type="entry name" value="ABC_tran"/>
    <property type="match status" value="2"/>
</dbReference>
<dbReference type="FunFam" id="3.40.50.300:FF:000127">
    <property type="entry name" value="Ribose import ATP-binding protein RbsA"/>
    <property type="match status" value="1"/>
</dbReference>
<dbReference type="InterPro" id="IPR050107">
    <property type="entry name" value="ABC_carbohydrate_import_ATPase"/>
</dbReference>
<dbReference type="InterPro" id="IPR003593">
    <property type="entry name" value="AAA+_ATPase"/>
</dbReference>
<dbReference type="InterPro" id="IPR003439">
    <property type="entry name" value="ABC_transporter-like_ATP-bd"/>
</dbReference>
<dbReference type="GO" id="GO:0016887">
    <property type="term" value="F:ATP hydrolysis activity"/>
    <property type="evidence" value="ECO:0007669"/>
    <property type="project" value="InterPro"/>
</dbReference>
<comment type="subcellular location">
    <subcellularLocation>
        <location evidence="1">Cell membrane</location>
        <topology evidence="1">Peripheral membrane protein</topology>
    </subcellularLocation>
</comment>
<dbReference type="AlphaFoldDB" id="A0A2T0LIS1"/>
<dbReference type="PROSITE" id="PS50893">
    <property type="entry name" value="ABC_TRANSPORTER_2"/>
    <property type="match status" value="2"/>
</dbReference>
<reference evidence="10 11" key="1">
    <citation type="submission" date="2018-03" db="EMBL/GenBank/DDBJ databases">
        <title>Genomic Encyclopedia of Archaeal and Bacterial Type Strains, Phase II (KMG-II): from individual species to whole genera.</title>
        <authorList>
            <person name="Goeker M."/>
        </authorList>
    </citation>
    <scope>NUCLEOTIDE SEQUENCE [LARGE SCALE GENOMIC DNA]</scope>
    <source>
        <strain evidence="10 11">DSM 44946</strain>
    </source>
</reference>
<evidence type="ECO:0000256" key="5">
    <source>
        <dbReference type="ARBA" id="ARBA00022741"/>
    </source>
</evidence>
<keyword evidence="2" id="KW-0813">Transport</keyword>
<evidence type="ECO:0000313" key="10">
    <source>
        <dbReference type="EMBL" id="PRX42358.1"/>
    </source>
</evidence>
<dbReference type="Gene3D" id="3.40.50.300">
    <property type="entry name" value="P-loop containing nucleotide triphosphate hydrolases"/>
    <property type="match status" value="2"/>
</dbReference>
<keyword evidence="6 10" id="KW-0067">ATP-binding</keyword>
<dbReference type="SMART" id="SM00382">
    <property type="entry name" value="AAA"/>
    <property type="match status" value="2"/>
</dbReference>
<evidence type="ECO:0000256" key="8">
    <source>
        <dbReference type="ARBA" id="ARBA00023136"/>
    </source>
</evidence>
<name>A0A2T0LIS1_9BACL</name>
<keyword evidence="11" id="KW-1185">Reference proteome</keyword>
<evidence type="ECO:0000256" key="2">
    <source>
        <dbReference type="ARBA" id="ARBA00022448"/>
    </source>
</evidence>
<organism evidence="10 11">
    <name type="scientific">Planifilum fimeticola</name>
    <dbReference type="NCBI Taxonomy" id="201975"/>
    <lineage>
        <taxon>Bacteria</taxon>
        <taxon>Bacillati</taxon>
        <taxon>Bacillota</taxon>
        <taxon>Bacilli</taxon>
        <taxon>Bacillales</taxon>
        <taxon>Thermoactinomycetaceae</taxon>
        <taxon>Planifilum</taxon>
    </lineage>
</organism>
<evidence type="ECO:0000256" key="6">
    <source>
        <dbReference type="ARBA" id="ARBA00022840"/>
    </source>
</evidence>